<keyword evidence="2" id="KW-0732">Signal</keyword>
<feature type="chain" id="PRO_5045647927" description="Prealbumin-like fold domain-containing protein" evidence="2">
    <location>
        <begin position="21"/>
        <end position="220"/>
    </location>
</feature>
<accession>A0ABU6IZA6</accession>
<evidence type="ECO:0008006" key="5">
    <source>
        <dbReference type="Google" id="ProtNLM"/>
    </source>
</evidence>
<comment type="caution">
    <text evidence="3">The sequence shown here is derived from an EMBL/GenBank/DDBJ whole genome shotgun (WGS) entry which is preliminary data.</text>
</comment>
<evidence type="ECO:0000313" key="3">
    <source>
        <dbReference type="EMBL" id="MEC4295158.1"/>
    </source>
</evidence>
<keyword evidence="4" id="KW-1185">Reference proteome</keyword>
<dbReference type="PROSITE" id="PS51257">
    <property type="entry name" value="PROKAR_LIPOPROTEIN"/>
    <property type="match status" value="1"/>
</dbReference>
<sequence>MPRRALTAILPFMLLCGIMAMQGCGTVQEDDMQDGANVEAGVSNEQDVSVGSDDRPGSQSTVGEGPSDAEYPSGSYLVGDTLPPGEYVFEPDPSGRYKVYESLDSAELLDEGLFEGPAILTVSEGQRIELDHARATPFERYPHELNPDRRAGMYKVGVDIPAGTYRAVAPGEDRGYWNITGSSEPGRTAIASGTFSGSDTFTVEDGQYLRFNRCNISLIQ</sequence>
<dbReference type="RefSeq" id="WP_326454775.1">
    <property type="nucleotide sequence ID" value="NZ_JAYMFH010000009.1"/>
</dbReference>
<feature type="signal peptide" evidence="2">
    <location>
        <begin position="1"/>
        <end position="20"/>
    </location>
</feature>
<name>A0ABU6IZA6_9ACTN</name>
<reference evidence="3 4" key="1">
    <citation type="submission" date="2024-01" db="EMBL/GenBank/DDBJ databases">
        <title>novel species in genus Adlercreutzia.</title>
        <authorList>
            <person name="Liu X."/>
        </authorList>
    </citation>
    <scope>NUCLEOTIDE SEQUENCE [LARGE SCALE GENOMIC DNA]</scope>
    <source>
        <strain evidence="3 4">R22</strain>
    </source>
</reference>
<evidence type="ECO:0000313" key="4">
    <source>
        <dbReference type="Proteomes" id="UP001343724"/>
    </source>
</evidence>
<evidence type="ECO:0000256" key="1">
    <source>
        <dbReference type="SAM" id="MobiDB-lite"/>
    </source>
</evidence>
<organism evidence="3 4">
    <name type="scientific">Adlercreutzia shanghongiae</name>
    <dbReference type="NCBI Taxonomy" id="3111773"/>
    <lineage>
        <taxon>Bacteria</taxon>
        <taxon>Bacillati</taxon>
        <taxon>Actinomycetota</taxon>
        <taxon>Coriobacteriia</taxon>
        <taxon>Eggerthellales</taxon>
        <taxon>Eggerthellaceae</taxon>
        <taxon>Adlercreutzia</taxon>
    </lineage>
</organism>
<evidence type="ECO:0000256" key="2">
    <source>
        <dbReference type="SAM" id="SignalP"/>
    </source>
</evidence>
<dbReference type="Proteomes" id="UP001343724">
    <property type="component" value="Unassembled WGS sequence"/>
</dbReference>
<proteinExistence type="predicted"/>
<gene>
    <name evidence="3" type="ORF">VJ920_07530</name>
</gene>
<dbReference type="EMBL" id="JAYMFH010000009">
    <property type="protein sequence ID" value="MEC4295158.1"/>
    <property type="molecule type" value="Genomic_DNA"/>
</dbReference>
<protein>
    <recommendedName>
        <fullName evidence="5">Prealbumin-like fold domain-containing protein</fullName>
    </recommendedName>
</protein>
<feature type="region of interest" description="Disordered" evidence="1">
    <location>
        <begin position="43"/>
        <end position="73"/>
    </location>
</feature>